<dbReference type="AlphaFoldDB" id="A0A346D3X4"/>
<protein>
    <recommendedName>
        <fullName evidence="10">Odorant receptor</fullName>
    </recommendedName>
</protein>
<reference evidence="11" key="2">
    <citation type="submission" date="2018-01" db="EMBL/GenBank/DDBJ databases">
        <authorList>
            <person name="Gaut B.S."/>
            <person name="Morton B.R."/>
            <person name="Clegg M.T."/>
            <person name="Duvall M.R."/>
        </authorList>
    </citation>
    <scope>NUCLEOTIDE SEQUENCE</scope>
    <source>
        <strain evidence="11">CchlOR21</strain>
    </source>
</reference>
<evidence type="ECO:0000256" key="6">
    <source>
        <dbReference type="ARBA" id="ARBA00022989"/>
    </source>
</evidence>
<reference evidence="11" key="1">
    <citation type="journal article" date="2018" name="Insect Mol. Biol.">
        <title>An odorant receptor mediates the attractiveness of cis-jasmone to Campoletis chlorideae, the endoparasitoid of Helicoverpa armigera.</title>
        <authorList>
            <person name="Sun Y.L."/>
            <person name="Dong J.F."/>
            <person name="Ning C."/>
            <person name="Ding P.P."/>
            <person name="Huang L.Q."/>
            <person name="Sun J.G."/>
            <person name="Wang C.Z."/>
        </authorList>
    </citation>
    <scope>NUCLEOTIDE SEQUENCE</scope>
    <source>
        <strain evidence="11">CchlOR21</strain>
    </source>
</reference>
<evidence type="ECO:0000256" key="7">
    <source>
        <dbReference type="ARBA" id="ARBA00023136"/>
    </source>
</evidence>
<evidence type="ECO:0000256" key="8">
    <source>
        <dbReference type="ARBA" id="ARBA00023170"/>
    </source>
</evidence>
<evidence type="ECO:0000313" key="11">
    <source>
        <dbReference type="EMBL" id="AXM05144.1"/>
    </source>
</evidence>
<keyword evidence="6 10" id="KW-1133">Transmembrane helix</keyword>
<keyword evidence="3 10" id="KW-0716">Sensory transduction</keyword>
<dbReference type="GO" id="GO:0005549">
    <property type="term" value="F:odorant binding"/>
    <property type="evidence" value="ECO:0007669"/>
    <property type="project" value="InterPro"/>
</dbReference>
<dbReference type="PANTHER" id="PTHR21137">
    <property type="entry name" value="ODORANT RECEPTOR"/>
    <property type="match status" value="1"/>
</dbReference>
<keyword evidence="9 10" id="KW-0807">Transducer</keyword>
<feature type="transmembrane region" description="Helical" evidence="10">
    <location>
        <begin position="319"/>
        <end position="338"/>
    </location>
</feature>
<evidence type="ECO:0000256" key="10">
    <source>
        <dbReference type="RuleBase" id="RU351113"/>
    </source>
</evidence>
<keyword evidence="4 10" id="KW-0812">Transmembrane</keyword>
<feature type="transmembrane region" description="Helical" evidence="10">
    <location>
        <begin position="151"/>
        <end position="173"/>
    </location>
</feature>
<comment type="similarity">
    <text evidence="10">Belongs to the insect chemoreceptor superfamily. Heteromeric odorant receptor channel (TC 1.A.69) family.</text>
</comment>
<comment type="caution">
    <text evidence="10">Lacks conserved residue(s) required for the propagation of feature annotation.</text>
</comment>
<dbReference type="PANTHER" id="PTHR21137:SF35">
    <property type="entry name" value="ODORANT RECEPTOR 19A-RELATED"/>
    <property type="match status" value="1"/>
</dbReference>
<evidence type="ECO:0000256" key="3">
    <source>
        <dbReference type="ARBA" id="ARBA00022606"/>
    </source>
</evidence>
<feature type="transmembrane region" description="Helical" evidence="10">
    <location>
        <begin position="212"/>
        <end position="238"/>
    </location>
</feature>
<accession>A0A346D3X4</accession>
<evidence type="ECO:0000256" key="9">
    <source>
        <dbReference type="ARBA" id="ARBA00023224"/>
    </source>
</evidence>
<keyword evidence="7 10" id="KW-0472">Membrane</keyword>
<dbReference type="InterPro" id="IPR004117">
    <property type="entry name" value="7tm6_olfct_rcpt"/>
</dbReference>
<evidence type="ECO:0000256" key="1">
    <source>
        <dbReference type="ARBA" id="ARBA00004651"/>
    </source>
</evidence>
<evidence type="ECO:0000256" key="2">
    <source>
        <dbReference type="ARBA" id="ARBA00022475"/>
    </source>
</evidence>
<dbReference type="GO" id="GO:0007165">
    <property type="term" value="P:signal transduction"/>
    <property type="evidence" value="ECO:0007669"/>
    <property type="project" value="UniProtKB-KW"/>
</dbReference>
<feature type="transmembrane region" description="Helical" evidence="10">
    <location>
        <begin position="56"/>
        <end position="83"/>
    </location>
</feature>
<keyword evidence="5 10" id="KW-0552">Olfaction</keyword>
<dbReference type="GO" id="GO:0004984">
    <property type="term" value="F:olfactory receptor activity"/>
    <property type="evidence" value="ECO:0007669"/>
    <property type="project" value="InterPro"/>
</dbReference>
<comment type="subcellular location">
    <subcellularLocation>
        <location evidence="1 10">Cell membrane</location>
        <topology evidence="1 10">Multi-pass membrane protein</topology>
    </subcellularLocation>
</comment>
<organism evidence="11">
    <name type="scientific">Campoletis chlorideae</name>
    <dbReference type="NCBI Taxonomy" id="219166"/>
    <lineage>
        <taxon>Eukaryota</taxon>
        <taxon>Metazoa</taxon>
        <taxon>Ecdysozoa</taxon>
        <taxon>Arthropoda</taxon>
        <taxon>Hexapoda</taxon>
        <taxon>Insecta</taxon>
        <taxon>Pterygota</taxon>
        <taxon>Neoptera</taxon>
        <taxon>Endopterygota</taxon>
        <taxon>Hymenoptera</taxon>
        <taxon>Apocrita</taxon>
        <taxon>Ichneumonoidea</taxon>
        <taxon>Ichneumonidae</taxon>
        <taxon>Campopleginae</taxon>
        <taxon>Dusona group</taxon>
        <taxon>Campoletis</taxon>
    </lineage>
</organism>
<sequence length="417" mass="47710">MNMFCDENNENMELKPVVLNKDHKSDISHMVYYTKKLLGILGVWSLGKKNPPKREIVMSTILIIACSLEVSFIMVPCILHVLLREKIMLLKIKLLAPIGVRAMNLLKYWMLIRRRNVIKYCFDHVEYDWVTAGTVLDREIMHKNANTGRSITLSCIIIMYTSTWLFNGMMPLLRGKKLDALNRTIRPLAYPGYDIFIDSQSSPVYELIYCNIILSAWILYTIIATPCSLAAIFVAHACGQIQIIFSRLDTLFDNLDNQVEILNQRVSFIVRCHVRVLRLASKIEEALNEIVLIEVLTSTSILCLLEYYCMTEWENSDNISVLTYFLLLVSLSLNIFIFSHNGELLKEQCSQIGKATYLTDWWKMPGKTGQALVLVISMANIPRQLTAGRMIELSVASFGAIMRATVMYLNMLRALNI</sequence>
<proteinExistence type="evidence at transcript level"/>
<keyword evidence="2" id="KW-1003">Cell membrane</keyword>
<evidence type="ECO:0000256" key="5">
    <source>
        <dbReference type="ARBA" id="ARBA00022725"/>
    </source>
</evidence>
<dbReference type="GO" id="GO:0005886">
    <property type="term" value="C:plasma membrane"/>
    <property type="evidence" value="ECO:0007669"/>
    <property type="project" value="UniProtKB-SubCell"/>
</dbReference>
<keyword evidence="8 10" id="KW-0675">Receptor</keyword>
<evidence type="ECO:0000256" key="4">
    <source>
        <dbReference type="ARBA" id="ARBA00022692"/>
    </source>
</evidence>
<dbReference type="EMBL" id="MG859316">
    <property type="protein sequence ID" value="AXM05144.1"/>
    <property type="molecule type" value="mRNA"/>
</dbReference>
<name>A0A346D3X4_9HYME</name>
<dbReference type="Pfam" id="PF02949">
    <property type="entry name" value="7tm_6"/>
    <property type="match status" value="1"/>
</dbReference>